<dbReference type="PANTHER" id="PTHR46322:SF1">
    <property type="entry name" value="PUROMYCIN-SENSITIVE AMINOPEPTIDASE"/>
    <property type="match status" value="1"/>
</dbReference>
<dbReference type="CDD" id="cd09600">
    <property type="entry name" value="M1_APN"/>
    <property type="match status" value="1"/>
</dbReference>
<dbReference type="InterPro" id="IPR014782">
    <property type="entry name" value="Peptidase_M1_dom"/>
</dbReference>
<dbReference type="Pfam" id="PF11940">
    <property type="entry name" value="DUF3458"/>
    <property type="match status" value="1"/>
</dbReference>
<dbReference type="InterPro" id="IPR042097">
    <property type="entry name" value="Aminopeptidase_N-like_N_sf"/>
</dbReference>
<dbReference type="Gene3D" id="2.60.40.1730">
    <property type="entry name" value="tricorn interacting facor f3 domain"/>
    <property type="match status" value="1"/>
</dbReference>
<dbReference type="InterPro" id="IPR035414">
    <property type="entry name" value="Peptidase_M1_pepN_Ig-like"/>
</dbReference>
<feature type="domain" description="Aminopeptidase N-like N-terminal" evidence="16">
    <location>
        <begin position="24"/>
        <end position="186"/>
    </location>
</feature>
<evidence type="ECO:0000256" key="3">
    <source>
        <dbReference type="ARBA" id="ARBA00010136"/>
    </source>
</evidence>
<evidence type="ECO:0000259" key="14">
    <source>
        <dbReference type="Pfam" id="PF11940"/>
    </source>
</evidence>
<dbReference type="InterPro" id="IPR024601">
    <property type="entry name" value="Peptidase_M1_pepN_C"/>
</dbReference>
<evidence type="ECO:0000256" key="8">
    <source>
        <dbReference type="ARBA" id="ARBA00022723"/>
    </source>
</evidence>
<keyword evidence="10" id="KW-0862">Zinc</keyword>
<proteinExistence type="inferred from homology"/>
<name>A0ABM6BH19_YERET</name>
<dbReference type="GO" id="GO:0004177">
    <property type="term" value="F:aminopeptidase activity"/>
    <property type="evidence" value="ECO:0007669"/>
    <property type="project" value="UniProtKB-KW"/>
</dbReference>
<dbReference type="Pfam" id="PF01433">
    <property type="entry name" value="Peptidase_M1"/>
    <property type="match status" value="1"/>
</dbReference>
<evidence type="ECO:0000256" key="2">
    <source>
        <dbReference type="ARBA" id="ARBA00001947"/>
    </source>
</evidence>
<keyword evidence="6 17" id="KW-0031">Aminopeptidase</keyword>
<dbReference type="EMBL" id="CP010029">
    <property type="protein sequence ID" value="ANI28759.1"/>
    <property type="molecule type" value="Genomic_DNA"/>
</dbReference>
<organism evidence="17 18">
    <name type="scientific">Yersinia entomophaga</name>
    <dbReference type="NCBI Taxonomy" id="935293"/>
    <lineage>
        <taxon>Bacteria</taxon>
        <taxon>Pseudomonadati</taxon>
        <taxon>Pseudomonadota</taxon>
        <taxon>Gammaproteobacteria</taxon>
        <taxon>Enterobacterales</taxon>
        <taxon>Yersiniaceae</taxon>
        <taxon>Yersinia</taxon>
    </lineage>
</organism>
<dbReference type="PANTHER" id="PTHR46322">
    <property type="entry name" value="PUROMYCIN-SENSITIVE AMINOPEPTIDASE"/>
    <property type="match status" value="1"/>
</dbReference>
<dbReference type="SUPFAM" id="SSF55486">
    <property type="entry name" value="Metalloproteases ('zincins'), catalytic domain"/>
    <property type="match status" value="1"/>
</dbReference>
<protein>
    <recommendedName>
        <fullName evidence="5 12">Aminopeptidase N</fullName>
        <ecNumber evidence="4 12">3.4.11.2</ecNumber>
    </recommendedName>
</protein>
<comment type="cofactor">
    <cofactor evidence="2">
        <name>Zn(2+)</name>
        <dbReference type="ChEBI" id="CHEBI:29105"/>
    </cofactor>
</comment>
<dbReference type="Proteomes" id="UP000266744">
    <property type="component" value="Chromosome"/>
</dbReference>
<sequence>MTQQPQAKYRHDYRAPDYTITDIDLNFELDAQKTTVTAVSKVKRQGTAGAPLILNGEDLTLLSVSVDGQPWPHYRLQDKTLVIEELPEQFTLTIVNDIHPATNTALEGLYLSGEALCTQCEAEGFRHITYYLDRPDVLARFTTTIVADKARYPYLLSNGNRLEQGELADGRHWVKWEDPFPKPSYLFALVAGDFDVLRDTFITRSGREVALELFVDRGNLDRADWAMISLKNSMKWDETRFGLEYDLDIYMIVAVDFFNMGAMENKGLNVFNSKYVLAKAETATDKDYLNIEAVIGHEYFHNWTGNRVTCRDWFQLSLKEGLTVFRDQEFSSDLGSRPVNRIDNVRVMRAAQFAEDASPMAHAIRPDKVIEMNNFYTLTVYEKGSEVIRMMHTLLGEAQFQAGMQLYFERHDGSAATCDDFVQAMEDASNVDLSLFRRWYSQSGTPLVTVRDDYDAEKHQYHLHISQKTLPTADQAEKLPLHIPFDIELYDSKGEVIPLQRNGLPVHHVLNVTKSEETFTFDQVPCKPTPSLLREFSAPVKLDYPYSDQQLTFLMQRARNEFSRWDAAQTLLATYFKLNVAKYQQKQPLSLPLHVADAFRAVLLDEQLDPALAAQILTLPSENEIAELLTTIDPEAIGAVHEAITRCLAQELADELLAVYLANQTPEYRVEHADIAKRALKNTCLAYLAFADAEFANKLVSAQYHQADNMTDSLAALSAAVAAQLPCRDELLEAFDVHWNHDGLVMDKWFALQASSPADDVLERVRALLKHPSFSLSNPNRTRALIGAFASANPAAFHAKDGSGYQFLVEILSDLNTRNPQVASRLIEPLIRLKRYDAERQAKMRQALEQLKGLENLSGDLFEKITKALAA</sequence>
<evidence type="ECO:0000256" key="1">
    <source>
        <dbReference type="ARBA" id="ARBA00000098"/>
    </source>
</evidence>
<dbReference type="InterPro" id="IPR045357">
    <property type="entry name" value="Aminopeptidase_N-like_N"/>
</dbReference>
<evidence type="ECO:0000256" key="9">
    <source>
        <dbReference type="ARBA" id="ARBA00022801"/>
    </source>
</evidence>
<comment type="similarity">
    <text evidence="3">Belongs to the peptidase M1 family.</text>
</comment>
<evidence type="ECO:0000256" key="11">
    <source>
        <dbReference type="ARBA" id="ARBA00023049"/>
    </source>
</evidence>
<keyword evidence="11" id="KW-0482">Metalloprotease</keyword>
<dbReference type="RefSeq" id="WP_064512931.1">
    <property type="nucleotide sequence ID" value="NZ_CBCSBH010000009.1"/>
</dbReference>
<evidence type="ECO:0000259" key="13">
    <source>
        <dbReference type="Pfam" id="PF01433"/>
    </source>
</evidence>
<evidence type="ECO:0000256" key="10">
    <source>
        <dbReference type="ARBA" id="ARBA00022833"/>
    </source>
</evidence>
<dbReference type="PRINTS" id="PR00756">
    <property type="entry name" value="ALADIPTASE"/>
</dbReference>
<evidence type="ECO:0000259" key="16">
    <source>
        <dbReference type="Pfam" id="PF17900"/>
    </source>
</evidence>
<evidence type="ECO:0000313" key="17">
    <source>
        <dbReference type="EMBL" id="ANI28759.1"/>
    </source>
</evidence>
<dbReference type="Pfam" id="PF17432">
    <property type="entry name" value="DUF3458_C"/>
    <property type="match status" value="1"/>
</dbReference>
<dbReference type="SUPFAM" id="SSF63737">
    <property type="entry name" value="Leukotriene A4 hydrolase N-terminal domain"/>
    <property type="match status" value="1"/>
</dbReference>
<keyword evidence="8" id="KW-0479">Metal-binding</keyword>
<evidence type="ECO:0000256" key="6">
    <source>
        <dbReference type="ARBA" id="ARBA00022438"/>
    </source>
</evidence>
<feature type="domain" description="Peptidase M1 membrane alanine aminopeptidase" evidence="13">
    <location>
        <begin position="225"/>
        <end position="439"/>
    </location>
</feature>
<dbReference type="InterPro" id="IPR001930">
    <property type="entry name" value="Peptidase_M1"/>
</dbReference>
<keyword evidence="9" id="KW-0378">Hydrolase</keyword>
<evidence type="ECO:0000313" key="18">
    <source>
        <dbReference type="Proteomes" id="UP000266744"/>
    </source>
</evidence>
<dbReference type="Pfam" id="PF17900">
    <property type="entry name" value="Peptidase_M1_N"/>
    <property type="match status" value="1"/>
</dbReference>
<feature type="domain" description="Peptidase M1 alanyl aminopeptidase C-terminal" evidence="15">
    <location>
        <begin position="548"/>
        <end position="870"/>
    </location>
</feature>
<dbReference type="InterPro" id="IPR037144">
    <property type="entry name" value="Peptidase_M1_pepN_C_sf"/>
</dbReference>
<feature type="domain" description="Peptidase M1 alanyl aminopeptidase Ig-like fold" evidence="14">
    <location>
        <begin position="444"/>
        <end position="544"/>
    </location>
</feature>
<dbReference type="Gene3D" id="1.25.50.10">
    <property type="entry name" value="Peptidase M1, alanyl aminopeptidase, C-terminal domain"/>
    <property type="match status" value="1"/>
</dbReference>
<reference evidence="17 18" key="1">
    <citation type="journal article" date="2016" name="Toxins">
        <title>The Draft Genome Sequence of the Yersinia entomophaga Entomopathogenic Type Strain MH96T.</title>
        <authorList>
            <person name="Hurst M.R."/>
            <person name="Beattie A."/>
            <person name="Altermann E."/>
            <person name="Moraga R.M."/>
            <person name="Harper L.A."/>
            <person name="Calder J."/>
            <person name="Laugraud A."/>
        </authorList>
    </citation>
    <scope>NUCLEOTIDE SEQUENCE [LARGE SCALE GENOMIC DNA]</scope>
    <source>
        <strain evidence="17 18">MH96</strain>
    </source>
</reference>
<dbReference type="Gene3D" id="1.10.390.10">
    <property type="entry name" value="Neutral Protease Domain 2"/>
    <property type="match status" value="1"/>
</dbReference>
<evidence type="ECO:0000256" key="7">
    <source>
        <dbReference type="ARBA" id="ARBA00022670"/>
    </source>
</evidence>
<dbReference type="EC" id="3.4.11.2" evidence="4 12"/>
<evidence type="ECO:0000256" key="5">
    <source>
        <dbReference type="ARBA" id="ARBA00015611"/>
    </source>
</evidence>
<gene>
    <name evidence="17" type="primary">pepN</name>
    <name evidence="17" type="ORF">PL78_02750</name>
</gene>
<dbReference type="InterPro" id="IPR012779">
    <property type="entry name" value="Peptidase_M1_pepN"/>
</dbReference>
<evidence type="ECO:0000259" key="15">
    <source>
        <dbReference type="Pfam" id="PF17432"/>
    </source>
</evidence>
<evidence type="ECO:0000256" key="4">
    <source>
        <dbReference type="ARBA" id="ARBA00012564"/>
    </source>
</evidence>
<keyword evidence="18" id="KW-1185">Reference proteome</keyword>
<dbReference type="NCBIfam" id="TIGR02414">
    <property type="entry name" value="pepN_proteo"/>
    <property type="match status" value="1"/>
</dbReference>
<accession>A0ABM6BH19</accession>
<keyword evidence="7" id="KW-0645">Protease</keyword>
<comment type="catalytic activity">
    <reaction evidence="1">
        <text>Release of an N-terminal amino acid, Xaa-|-Yaa- from a peptide, amide or arylamide. Xaa is preferably Ala, but may be most amino acids including Pro (slow action). When a terminal hydrophobic residue is followed by a prolyl residue, the two may be released as an intact Xaa-Pro dipeptide.</text>
        <dbReference type="EC" id="3.4.11.2"/>
    </reaction>
</comment>
<dbReference type="Gene3D" id="2.60.40.1840">
    <property type="match status" value="1"/>
</dbReference>
<dbReference type="InterPro" id="IPR027268">
    <property type="entry name" value="Peptidase_M4/M1_CTD_sf"/>
</dbReference>
<dbReference type="Gene3D" id="3.30.2010.30">
    <property type="match status" value="1"/>
</dbReference>
<dbReference type="InterPro" id="IPR038438">
    <property type="entry name" value="PepN_Ig-like_sf"/>
</dbReference>
<evidence type="ECO:0000256" key="12">
    <source>
        <dbReference type="NCBIfam" id="TIGR02414"/>
    </source>
</evidence>